<name>A0AB94IXV7_9BACT</name>
<dbReference type="InterPro" id="IPR037233">
    <property type="entry name" value="CcmK-like_sf"/>
</dbReference>
<proteinExistence type="predicted"/>
<dbReference type="RefSeq" id="WP_015556707.1">
    <property type="nucleotide sequence ID" value="NC_021038.1"/>
</dbReference>
<keyword evidence="2" id="KW-1185">Reference proteome</keyword>
<reference evidence="1 2" key="2">
    <citation type="submission" date="2010-03" db="EMBL/GenBank/DDBJ databases">
        <authorList>
            <person name="Pajon A."/>
        </authorList>
    </citation>
    <scope>NUCLEOTIDE SEQUENCE [LARGE SCALE GENOMIC DNA]</scope>
    <source>
        <strain evidence="1 2">SGP1</strain>
    </source>
</reference>
<dbReference type="KEGG" id="sbr:SY1_15690"/>
<dbReference type="Proteomes" id="UP000008957">
    <property type="component" value="Chromosome"/>
</dbReference>
<gene>
    <name evidence="1" type="ORF">SY1_15690</name>
</gene>
<organism evidence="1 2">
    <name type="scientific">Fretibacterium fastidiosum</name>
    <dbReference type="NCBI Taxonomy" id="651822"/>
    <lineage>
        <taxon>Bacteria</taxon>
        <taxon>Thermotogati</taxon>
        <taxon>Synergistota</taxon>
        <taxon>Synergistia</taxon>
        <taxon>Synergistales</taxon>
        <taxon>Aminobacteriaceae</taxon>
        <taxon>Fretibacterium</taxon>
    </lineage>
</organism>
<accession>A0AB94IXV7</accession>
<evidence type="ECO:0000313" key="1">
    <source>
        <dbReference type="EMBL" id="CBL28560.1"/>
    </source>
</evidence>
<evidence type="ECO:0000313" key="2">
    <source>
        <dbReference type="Proteomes" id="UP000008957"/>
    </source>
</evidence>
<sequence>MKYELIRAPSRGTQEMIRRRARGDANLGSPNWGAVLLVQGMVIEVLAAADIGAKAADVAVTELLGNCPQHINSVAFIGTPSQIDQVLNALRNGGKIS</sequence>
<dbReference type="Gene3D" id="3.30.70.1710">
    <property type="match status" value="1"/>
</dbReference>
<reference evidence="2" key="1">
    <citation type="submission" date="2010-03" db="EMBL/GenBank/DDBJ databases">
        <title>The genome sequence of Synergistetes sp. SGP1.</title>
        <authorList>
            <consortium name="metaHIT consortium -- http://www.metahit.eu/"/>
            <person name="Pajon A."/>
            <person name="Turner K."/>
            <person name="Parkhill J."/>
            <person name="Wade W."/>
            <person name="Vartoukian S."/>
        </authorList>
    </citation>
    <scope>NUCLEOTIDE SEQUENCE [LARGE SCALE GENOMIC DNA]</scope>
    <source>
        <strain evidence="2">SGP1</strain>
    </source>
</reference>
<evidence type="ECO:0008006" key="3">
    <source>
        <dbReference type="Google" id="ProtNLM"/>
    </source>
</evidence>
<dbReference type="EMBL" id="FP929056">
    <property type="protein sequence ID" value="CBL28560.1"/>
    <property type="molecule type" value="Genomic_DNA"/>
</dbReference>
<protein>
    <recommendedName>
        <fullName evidence="3">BMC domain</fullName>
    </recommendedName>
</protein>
<dbReference type="AlphaFoldDB" id="A0AB94IXV7"/>